<organism evidence="1 2">
    <name type="scientific">Eimeria mitis</name>
    <dbReference type="NCBI Taxonomy" id="44415"/>
    <lineage>
        <taxon>Eukaryota</taxon>
        <taxon>Sar</taxon>
        <taxon>Alveolata</taxon>
        <taxon>Apicomplexa</taxon>
        <taxon>Conoidasida</taxon>
        <taxon>Coccidia</taxon>
        <taxon>Eucoccidiorida</taxon>
        <taxon>Eimeriorina</taxon>
        <taxon>Eimeriidae</taxon>
        <taxon>Eimeria</taxon>
    </lineage>
</organism>
<dbReference type="OrthoDB" id="10255285at2759"/>
<dbReference type="AlphaFoldDB" id="U6JXB9"/>
<evidence type="ECO:0000313" key="1">
    <source>
        <dbReference type="EMBL" id="CDJ30130.1"/>
    </source>
</evidence>
<dbReference type="Proteomes" id="UP000030744">
    <property type="component" value="Unassembled WGS sequence"/>
</dbReference>
<sequence length="128" mass="14114">MACEIPDSLDDMSKIMVVPDQQEAFVNDDGSISVIIEILEYQHVPDASAAECANRFAHCVKGSMAVVLFQRPHGSKFCVVVTNCGIIDFTEGRISNDWTAKAADDVTADLHDDLRAQFEGIVTIRQQR</sequence>
<protein>
    <submittedName>
        <fullName evidence="1">Mog1 protein, putative</fullName>
    </submittedName>
</protein>
<dbReference type="GeneID" id="25375579"/>
<dbReference type="RefSeq" id="XP_013352697.1">
    <property type="nucleotide sequence ID" value="XM_013497243.1"/>
</dbReference>
<name>U6JXB9_9EIME</name>
<dbReference type="SUPFAM" id="SSF55724">
    <property type="entry name" value="Mog1p/PsbP-like"/>
    <property type="match status" value="1"/>
</dbReference>
<dbReference type="InterPro" id="IPR016123">
    <property type="entry name" value="Mog1/PsbP_a/b/a-sand"/>
</dbReference>
<evidence type="ECO:0000313" key="2">
    <source>
        <dbReference type="Proteomes" id="UP000030744"/>
    </source>
</evidence>
<reference evidence="1" key="2">
    <citation type="submission" date="2013-10" db="EMBL/GenBank/DDBJ databases">
        <authorList>
            <person name="Aslett M."/>
        </authorList>
    </citation>
    <scope>NUCLEOTIDE SEQUENCE [LARGE SCALE GENOMIC DNA]</scope>
    <source>
        <strain evidence="1">Houghton</strain>
    </source>
</reference>
<reference evidence="1" key="1">
    <citation type="submission" date="2013-10" db="EMBL/GenBank/DDBJ databases">
        <title>Genomic analysis of the causative agents of coccidiosis in chickens.</title>
        <authorList>
            <person name="Reid A.J."/>
            <person name="Blake D."/>
            <person name="Billington K."/>
            <person name="Browne H."/>
            <person name="Dunn M."/>
            <person name="Hung S."/>
            <person name="Kawahara F."/>
            <person name="Miranda-Saavedra D."/>
            <person name="Mourier T."/>
            <person name="Nagra H."/>
            <person name="Otto T.D."/>
            <person name="Rawlings N."/>
            <person name="Sanchez A."/>
            <person name="Sanders M."/>
            <person name="Subramaniam C."/>
            <person name="Tay Y."/>
            <person name="Dear P."/>
            <person name="Doerig C."/>
            <person name="Gruber A."/>
            <person name="Parkinson J."/>
            <person name="Shirley M."/>
            <person name="Wan K.L."/>
            <person name="Berriman M."/>
            <person name="Tomley F."/>
            <person name="Pain A."/>
        </authorList>
    </citation>
    <scope>NUCLEOTIDE SEQUENCE [LARGE SCALE GENOMIC DNA]</scope>
    <source>
        <strain evidence="1">Houghton</strain>
    </source>
</reference>
<accession>U6JXB9</accession>
<dbReference type="EMBL" id="HG682325">
    <property type="protein sequence ID" value="CDJ30130.1"/>
    <property type="molecule type" value="Genomic_DNA"/>
</dbReference>
<dbReference type="VEuPathDB" id="ToxoDB:EMH_0005560"/>
<keyword evidence="2" id="KW-1185">Reference proteome</keyword>
<dbReference type="Pfam" id="PF04603">
    <property type="entry name" value="Mog1"/>
    <property type="match status" value="1"/>
</dbReference>
<gene>
    <name evidence="1" type="ORF">EMH_0005560</name>
</gene>
<dbReference type="Gene3D" id="3.40.1000.10">
    <property type="entry name" value="Mog1/PsbP, alpha/beta/alpha sandwich"/>
    <property type="match status" value="1"/>
</dbReference>
<dbReference type="InterPro" id="IPR007681">
    <property type="entry name" value="Mog1"/>
</dbReference>
<proteinExistence type="predicted"/>